<reference evidence="1" key="1">
    <citation type="journal article" date="2020" name="Stud. Mycol.">
        <title>101 Dothideomycetes genomes: a test case for predicting lifestyles and emergence of pathogens.</title>
        <authorList>
            <person name="Haridas S."/>
            <person name="Albert R."/>
            <person name="Binder M."/>
            <person name="Bloem J."/>
            <person name="Labutti K."/>
            <person name="Salamov A."/>
            <person name="Andreopoulos B."/>
            <person name="Baker S."/>
            <person name="Barry K."/>
            <person name="Bills G."/>
            <person name="Bluhm B."/>
            <person name="Cannon C."/>
            <person name="Castanera R."/>
            <person name="Culley D."/>
            <person name="Daum C."/>
            <person name="Ezra D."/>
            <person name="Gonzalez J."/>
            <person name="Henrissat B."/>
            <person name="Kuo A."/>
            <person name="Liang C."/>
            <person name="Lipzen A."/>
            <person name="Lutzoni F."/>
            <person name="Magnuson J."/>
            <person name="Mondo S."/>
            <person name="Nolan M."/>
            <person name="Ohm R."/>
            <person name="Pangilinan J."/>
            <person name="Park H.-J."/>
            <person name="Ramirez L."/>
            <person name="Alfaro M."/>
            <person name="Sun H."/>
            <person name="Tritt A."/>
            <person name="Yoshinaga Y."/>
            <person name="Zwiers L.-H."/>
            <person name="Turgeon B."/>
            <person name="Goodwin S."/>
            <person name="Spatafora J."/>
            <person name="Crous P."/>
            <person name="Grigoriev I."/>
        </authorList>
    </citation>
    <scope>NUCLEOTIDE SEQUENCE</scope>
    <source>
        <strain evidence="1">CBS 125425</strain>
    </source>
</reference>
<comment type="caution">
    <text evidence="1">The sequence shown here is derived from an EMBL/GenBank/DDBJ whole genome shotgun (WGS) entry which is preliminary data.</text>
</comment>
<gene>
    <name evidence="1" type="ORF">EJ04DRAFT_249436</name>
</gene>
<protein>
    <submittedName>
        <fullName evidence="1">Uncharacterized protein</fullName>
    </submittedName>
</protein>
<dbReference type="EMBL" id="ML996151">
    <property type="protein sequence ID" value="KAF2734158.1"/>
    <property type="molecule type" value="Genomic_DNA"/>
</dbReference>
<proteinExistence type="predicted"/>
<evidence type="ECO:0000313" key="2">
    <source>
        <dbReference type="Proteomes" id="UP000799444"/>
    </source>
</evidence>
<dbReference type="AlphaFoldDB" id="A0A9P4V2H2"/>
<sequence length="199" mass="22802">MSLLGDALIQEVVEQKTKSKTEKVTLSPTPTLPPNCTRHLNPQMNSIATSSHSGGIPGERRGNNIQEHFTYRTHHSHKTSIFCLAIFIPIPIPIHNTYVLAFVVYSLPFISHPPFRIPSPSIPCSIRMPAVRLTASRKRHKIYTSKKRPCLCAWREFRKTEIPCKRLRWRVKKVKKERFWKIALSAGVLIHFATLICTK</sequence>
<keyword evidence="2" id="KW-1185">Reference proteome</keyword>
<name>A0A9P4V2H2_9PLEO</name>
<accession>A0A9P4V2H2</accession>
<evidence type="ECO:0000313" key="1">
    <source>
        <dbReference type="EMBL" id="KAF2734158.1"/>
    </source>
</evidence>
<organism evidence="1 2">
    <name type="scientific">Polyplosphaeria fusca</name>
    <dbReference type="NCBI Taxonomy" id="682080"/>
    <lineage>
        <taxon>Eukaryota</taxon>
        <taxon>Fungi</taxon>
        <taxon>Dikarya</taxon>
        <taxon>Ascomycota</taxon>
        <taxon>Pezizomycotina</taxon>
        <taxon>Dothideomycetes</taxon>
        <taxon>Pleosporomycetidae</taxon>
        <taxon>Pleosporales</taxon>
        <taxon>Tetraplosphaeriaceae</taxon>
        <taxon>Polyplosphaeria</taxon>
    </lineage>
</organism>
<dbReference type="Proteomes" id="UP000799444">
    <property type="component" value="Unassembled WGS sequence"/>
</dbReference>